<evidence type="ECO:0008006" key="3">
    <source>
        <dbReference type="Google" id="ProtNLM"/>
    </source>
</evidence>
<dbReference type="AlphaFoldDB" id="A0A086Y0E3"/>
<dbReference type="EMBL" id="JGYG01000010">
    <property type="protein sequence ID" value="KFI27743.1"/>
    <property type="molecule type" value="Genomic_DNA"/>
</dbReference>
<sequence length="62" mass="6653">MAVRIRITKPGIFSAVGEVAVGAEIDMSEEPKAWAGRYEVVAAAEGEVKVATPPKRTRKAKQ</sequence>
<dbReference type="Proteomes" id="UP000028826">
    <property type="component" value="Unassembled WGS sequence"/>
</dbReference>
<proteinExistence type="predicted"/>
<protein>
    <recommendedName>
        <fullName evidence="3">DUF2635 domain-containing protein</fullName>
    </recommendedName>
</protein>
<dbReference type="STRING" id="195105.CN97_00770"/>
<comment type="caution">
    <text evidence="1">The sequence shown here is derived from an EMBL/GenBank/DDBJ whole genome shotgun (WGS) entry which is preliminary data.</text>
</comment>
<dbReference type="RefSeq" id="WP_035712908.1">
    <property type="nucleotide sequence ID" value="NZ_JGYG01000010.1"/>
</dbReference>
<keyword evidence="2" id="KW-1185">Reference proteome</keyword>
<gene>
    <name evidence="1" type="ORF">CN97_00770</name>
</gene>
<accession>A0A086Y0E3</accession>
<reference evidence="1 2" key="1">
    <citation type="submission" date="2014-03" db="EMBL/GenBank/DDBJ databases">
        <title>Genome of Haematobacter massiliensis CCUG 47968.</title>
        <authorList>
            <person name="Wang D."/>
            <person name="Wang G."/>
        </authorList>
    </citation>
    <scope>NUCLEOTIDE SEQUENCE [LARGE SCALE GENOMIC DNA]</scope>
    <source>
        <strain evidence="1 2">CCUG 47968</strain>
    </source>
</reference>
<organism evidence="1 2">
    <name type="scientific">Haematobacter massiliensis</name>
    <dbReference type="NCBI Taxonomy" id="195105"/>
    <lineage>
        <taxon>Bacteria</taxon>
        <taxon>Pseudomonadati</taxon>
        <taxon>Pseudomonadota</taxon>
        <taxon>Alphaproteobacteria</taxon>
        <taxon>Rhodobacterales</taxon>
        <taxon>Paracoccaceae</taxon>
        <taxon>Haematobacter</taxon>
    </lineage>
</organism>
<evidence type="ECO:0000313" key="1">
    <source>
        <dbReference type="EMBL" id="KFI27743.1"/>
    </source>
</evidence>
<name>A0A086Y0E3_9RHOB</name>
<dbReference type="OrthoDB" id="8421551at2"/>
<evidence type="ECO:0000313" key="2">
    <source>
        <dbReference type="Proteomes" id="UP000028826"/>
    </source>
</evidence>